<dbReference type="OrthoDB" id="626167at2759"/>
<dbReference type="InterPro" id="IPR002110">
    <property type="entry name" value="Ankyrin_rpt"/>
</dbReference>
<dbReference type="Gene3D" id="1.10.510.10">
    <property type="entry name" value="Transferase(Phosphotransferase) domain 1"/>
    <property type="match status" value="1"/>
</dbReference>
<dbReference type="InterPro" id="IPR008271">
    <property type="entry name" value="Ser/Thr_kinase_AS"/>
</dbReference>
<dbReference type="Gene3D" id="1.25.40.20">
    <property type="entry name" value="Ankyrin repeat-containing domain"/>
    <property type="match status" value="3"/>
</dbReference>
<evidence type="ECO:0000313" key="6">
    <source>
        <dbReference type="Proteomes" id="UP000037696"/>
    </source>
</evidence>
<dbReference type="Pfam" id="PF12796">
    <property type="entry name" value="Ank_2"/>
    <property type="match status" value="1"/>
</dbReference>
<dbReference type="PROSITE" id="PS00108">
    <property type="entry name" value="PROTEIN_KINASE_ST"/>
    <property type="match status" value="1"/>
</dbReference>
<proteinExistence type="predicted"/>
<dbReference type="Proteomes" id="UP000037696">
    <property type="component" value="Unassembled WGS sequence"/>
</dbReference>
<dbReference type="STRING" id="229535.A0A0M8P081"/>
<dbReference type="Pfam" id="PF00023">
    <property type="entry name" value="Ank"/>
    <property type="match status" value="1"/>
</dbReference>
<gene>
    <name evidence="5" type="ORF">ACN38_g11233</name>
</gene>
<protein>
    <recommendedName>
        <fullName evidence="4">Protein kinase domain-containing protein</fullName>
    </recommendedName>
</protein>
<evidence type="ECO:0000256" key="3">
    <source>
        <dbReference type="PROSITE-ProRule" id="PRU00023"/>
    </source>
</evidence>
<dbReference type="PANTHER" id="PTHR24193">
    <property type="entry name" value="ANKYRIN REPEAT PROTEIN"/>
    <property type="match status" value="1"/>
</dbReference>
<dbReference type="InterPro" id="IPR036770">
    <property type="entry name" value="Ankyrin_rpt-contain_sf"/>
</dbReference>
<accession>A0A0M8P081</accession>
<evidence type="ECO:0000256" key="2">
    <source>
        <dbReference type="ARBA" id="ARBA00023043"/>
    </source>
</evidence>
<comment type="caution">
    <text evidence="5">The sequence shown here is derived from an EMBL/GenBank/DDBJ whole genome shotgun (WGS) entry which is preliminary data.</text>
</comment>
<keyword evidence="2 3" id="KW-0040">ANK repeat</keyword>
<evidence type="ECO:0000313" key="5">
    <source>
        <dbReference type="EMBL" id="KOS37951.1"/>
    </source>
</evidence>
<evidence type="ECO:0000256" key="1">
    <source>
        <dbReference type="ARBA" id="ARBA00022737"/>
    </source>
</evidence>
<reference evidence="5 6" key="1">
    <citation type="submission" date="2015-08" db="EMBL/GenBank/DDBJ databases">
        <title>Genome sequencing of Penicillium nordicum.</title>
        <authorList>
            <person name="Nguyen H.D."/>
            <person name="Seifert K.A."/>
        </authorList>
    </citation>
    <scope>NUCLEOTIDE SEQUENCE [LARGE SCALE GENOMIC DNA]</scope>
    <source>
        <strain evidence="5 6">DAOMC 185683</strain>
    </source>
</reference>
<dbReference type="GO" id="GO:0004672">
    <property type="term" value="F:protein kinase activity"/>
    <property type="evidence" value="ECO:0007669"/>
    <property type="project" value="InterPro"/>
</dbReference>
<feature type="repeat" description="ANK" evidence="3">
    <location>
        <begin position="737"/>
        <end position="769"/>
    </location>
</feature>
<dbReference type="GO" id="GO:0005634">
    <property type="term" value="C:nucleus"/>
    <property type="evidence" value="ECO:0007669"/>
    <property type="project" value="TreeGrafter"/>
</dbReference>
<dbReference type="PANTHER" id="PTHR24193:SF121">
    <property type="entry name" value="ADA2A-CONTAINING COMPLEX COMPONENT 3, ISOFORM D"/>
    <property type="match status" value="1"/>
</dbReference>
<dbReference type="PROSITE" id="PS50088">
    <property type="entry name" value="ANK_REPEAT"/>
    <property type="match status" value="3"/>
</dbReference>
<dbReference type="InterPro" id="IPR050663">
    <property type="entry name" value="Ankyrin-SOCS_Box"/>
</dbReference>
<feature type="repeat" description="ANK" evidence="3">
    <location>
        <begin position="701"/>
        <end position="733"/>
    </location>
</feature>
<dbReference type="SMART" id="SM00220">
    <property type="entry name" value="S_TKc"/>
    <property type="match status" value="1"/>
</dbReference>
<dbReference type="GO" id="GO:0000976">
    <property type="term" value="F:transcription cis-regulatory region binding"/>
    <property type="evidence" value="ECO:0007669"/>
    <property type="project" value="TreeGrafter"/>
</dbReference>
<keyword evidence="6" id="KW-1185">Reference proteome</keyword>
<dbReference type="AlphaFoldDB" id="A0A0M8P081"/>
<dbReference type="GO" id="GO:0045944">
    <property type="term" value="P:positive regulation of transcription by RNA polymerase II"/>
    <property type="evidence" value="ECO:0007669"/>
    <property type="project" value="TreeGrafter"/>
</dbReference>
<feature type="repeat" description="ANK" evidence="3">
    <location>
        <begin position="610"/>
        <end position="642"/>
    </location>
</feature>
<dbReference type="InterPro" id="IPR011009">
    <property type="entry name" value="Kinase-like_dom_sf"/>
</dbReference>
<dbReference type="PROSITE" id="PS50297">
    <property type="entry name" value="ANK_REP_REGION"/>
    <property type="match status" value="2"/>
</dbReference>
<sequence length="1202" mass="134201">MAEYDDVLNDLDDNYYLIDGDNLSPSLQTWSNSSDIEEFDSSSLNHSSDSSWTNLDPLEAAITATRNGSAPVLSTLSQFTTILSQTGIHGPRLIRPANLTTRAIKIGSGTQFTVFKDPIFEREVIKRVKVPLPNKMEQRFSTSNVYRLWLRTLLLEVLSLCNPVLRAHPNITTLVAWGFDFPFADMAVPVLFMEEAMMTLGDFLGAEKRGVEVMYQLALGVANGLEALHNLKIVHGDVKPDNVLVFDGPNENTPFQAKLSDFGVCIDLETPERRLALSDYLGTPAWIPPELVNKDVSRFGGFSPELMFKFDAYSFGMVLVSIFTGGQVLILDTKPDRVSDQISKLFNQEDIPSSMRIELRKAALKLLSEDPRDRPLPSAALLKIDSPAYAFWFSSIQSHSTNTHVGIIDPIYNKGPLFWYRLDQSIRKELEEQHALSKGADAPPFAGDVLFGIAQTITGEKPMYLDRMLTYLGDAARVGYSPARAVYAQIMEAHGQTPEFSNEVLDEWMLQAVSEGYLFAKPGRLEKRVEEAKDRFRSQGGFCSDPFVGKSDVKMAIDRGKALEWKMKNGDVVDRKRNTILHAAAAFGTVDGLQSLMDDAKIAVDVENENAETPLYKAFQAGHTKVIEVLLGHGANASSRTRQKITPLHWLFMIPEGSIREIAKRMIERGADVNTVMEPIKEHNSGFSEKIQILHYPFELPHGSPLHWACFFRNMTAIDTLISLGANVNVVYHGSDPSTTPLSLAAYFGEPMIAKYLISHGADGALLDSMGRNNLHGITKYFPDRHGYLRHHWHYWIRHGTWEHHLAQIADLVNILVEAGADINAKDKGKPCLTPIAAAADRGCWDGGMICALLDAGADLGESVLTTGDTVLHSWASIVGPRLDYPDSYLPTLKKIVKAMPNLDICNRFEEATPLHELTTIYHPEDEFEAACKIFLSHPRPADINAKTRHGDSPLSIALETNLDPARRGRCLLGNGADPLVLNYRGRDIFYSIVNNLVLTDQDSHDLIQHFLHHLSPDIQSAYTKYYLHNPNSNEPLFAAAQSGKPLTLNLLLSLGLTRYINKPNTSKSPPWTPLDRALHSAELGRRAHMRRLASYKHGGARTKALEQNLVYDETQGPPARAAESYRSFPEVIRILRVAGAKRTCELEGTKGDYIEQPREWDQEEIQKYGFTVETQPNVEAWGELYELARYQRSWLGILTGK</sequence>
<dbReference type="PROSITE" id="PS50011">
    <property type="entry name" value="PROTEIN_KINASE_DOM"/>
    <property type="match status" value="1"/>
</dbReference>
<dbReference type="Pfam" id="PF00069">
    <property type="entry name" value="Pkinase"/>
    <property type="match status" value="1"/>
</dbReference>
<dbReference type="SUPFAM" id="SSF56112">
    <property type="entry name" value="Protein kinase-like (PK-like)"/>
    <property type="match status" value="1"/>
</dbReference>
<dbReference type="GO" id="GO:0005524">
    <property type="term" value="F:ATP binding"/>
    <property type="evidence" value="ECO:0007669"/>
    <property type="project" value="InterPro"/>
</dbReference>
<dbReference type="CDD" id="cd00180">
    <property type="entry name" value="PKc"/>
    <property type="match status" value="1"/>
</dbReference>
<name>A0A0M8P081_9EURO</name>
<organism evidence="5 6">
    <name type="scientific">Penicillium nordicum</name>
    <dbReference type="NCBI Taxonomy" id="229535"/>
    <lineage>
        <taxon>Eukaryota</taxon>
        <taxon>Fungi</taxon>
        <taxon>Dikarya</taxon>
        <taxon>Ascomycota</taxon>
        <taxon>Pezizomycotina</taxon>
        <taxon>Eurotiomycetes</taxon>
        <taxon>Eurotiomycetidae</taxon>
        <taxon>Eurotiales</taxon>
        <taxon>Aspergillaceae</taxon>
        <taxon>Penicillium</taxon>
    </lineage>
</organism>
<evidence type="ECO:0000259" key="4">
    <source>
        <dbReference type="PROSITE" id="PS50011"/>
    </source>
</evidence>
<keyword evidence="1" id="KW-0677">Repeat</keyword>
<dbReference type="InterPro" id="IPR000719">
    <property type="entry name" value="Prot_kinase_dom"/>
</dbReference>
<dbReference type="EMBL" id="LHQQ01000282">
    <property type="protein sequence ID" value="KOS37951.1"/>
    <property type="molecule type" value="Genomic_DNA"/>
</dbReference>
<dbReference type="SUPFAM" id="SSF48403">
    <property type="entry name" value="Ankyrin repeat"/>
    <property type="match status" value="2"/>
</dbReference>
<dbReference type="SMART" id="SM00248">
    <property type="entry name" value="ANK"/>
    <property type="match status" value="7"/>
</dbReference>
<feature type="domain" description="Protein kinase" evidence="4">
    <location>
        <begin position="100"/>
        <end position="389"/>
    </location>
</feature>